<dbReference type="RefSeq" id="WP_323306823.1">
    <property type="nucleotide sequence ID" value="NZ_JAYGHT010000037.1"/>
</dbReference>
<name>A0ABU5TXW1_9CYAN</name>
<keyword evidence="1" id="KW-0863">Zinc-finger</keyword>
<keyword evidence="1" id="KW-0479">Metal-binding</keyword>
<evidence type="ECO:0000256" key="1">
    <source>
        <dbReference type="PROSITE-ProRule" id="PRU00325"/>
    </source>
</evidence>
<accession>A0ABU5TXW1</accession>
<dbReference type="PROSITE" id="PS50966">
    <property type="entry name" value="ZF_SWIM"/>
    <property type="match status" value="1"/>
</dbReference>
<protein>
    <submittedName>
        <fullName evidence="4">SWIM zinc finger family protein</fullName>
    </submittedName>
</protein>
<gene>
    <name evidence="4" type="ORF">VB854_11335</name>
</gene>
<evidence type="ECO:0000259" key="3">
    <source>
        <dbReference type="PROSITE" id="PS50966"/>
    </source>
</evidence>
<dbReference type="Pfam" id="PF04434">
    <property type="entry name" value="SWIM"/>
    <property type="match status" value="1"/>
</dbReference>
<feature type="compositionally biased region" description="Basic and acidic residues" evidence="2">
    <location>
        <begin position="111"/>
        <end position="121"/>
    </location>
</feature>
<evidence type="ECO:0000313" key="4">
    <source>
        <dbReference type="EMBL" id="MEA5519537.1"/>
    </source>
</evidence>
<keyword evidence="5" id="KW-1185">Reference proteome</keyword>
<proteinExistence type="predicted"/>
<evidence type="ECO:0000256" key="2">
    <source>
        <dbReference type="SAM" id="MobiDB-lite"/>
    </source>
</evidence>
<dbReference type="EMBL" id="JAYGHT010000037">
    <property type="protein sequence ID" value="MEA5519537.1"/>
    <property type="molecule type" value="Genomic_DNA"/>
</dbReference>
<comment type="caution">
    <text evidence="4">The sequence shown here is derived from an EMBL/GenBank/DDBJ whole genome shotgun (WGS) entry which is preliminary data.</text>
</comment>
<feature type="domain" description="SWIM-type" evidence="3">
    <location>
        <begin position="53"/>
        <end position="86"/>
    </location>
</feature>
<feature type="region of interest" description="Disordered" evidence="2">
    <location>
        <begin position="111"/>
        <end position="139"/>
    </location>
</feature>
<dbReference type="Proteomes" id="UP001301728">
    <property type="component" value="Unassembled WGS sequence"/>
</dbReference>
<keyword evidence="1" id="KW-0862">Zinc</keyword>
<sequence>MNTWTAQQVIALAPDAASASAGQSLSSGSKWQGAGRSERAIWGLCKGSGKNPYQTRIDLGEPAFKCSCPSRKFPCKHGLGLLQLFANQPAAFAAGDEPGWVSEWLDGRQERTANRAERAEQEAAEPIDPAAQAKRAEKRAQNIEEGIRHCRLWLDDLARRGLAAAQSDARTEWETTAARMVDAQATGLAN</sequence>
<dbReference type="InterPro" id="IPR007527">
    <property type="entry name" value="Znf_SWIM"/>
</dbReference>
<feature type="non-terminal residue" evidence="4">
    <location>
        <position position="190"/>
    </location>
</feature>
<organism evidence="4 5">
    <name type="scientific">Limnoraphis robusta CCNP1315</name>
    <dbReference type="NCBI Taxonomy" id="3110306"/>
    <lineage>
        <taxon>Bacteria</taxon>
        <taxon>Bacillati</taxon>
        <taxon>Cyanobacteriota</taxon>
        <taxon>Cyanophyceae</taxon>
        <taxon>Oscillatoriophycideae</taxon>
        <taxon>Oscillatoriales</taxon>
        <taxon>Sirenicapillariaceae</taxon>
        <taxon>Limnoraphis</taxon>
    </lineage>
</organism>
<reference evidence="4 5" key="1">
    <citation type="submission" date="2023-12" db="EMBL/GenBank/DDBJ databases">
        <title>Baltic Sea Cyanobacteria.</title>
        <authorList>
            <person name="Delbaje E."/>
            <person name="Fewer D.P."/>
            <person name="Shishido T.K."/>
        </authorList>
    </citation>
    <scope>NUCLEOTIDE SEQUENCE [LARGE SCALE GENOMIC DNA]</scope>
    <source>
        <strain evidence="4 5">CCNP 1315</strain>
    </source>
</reference>
<evidence type="ECO:0000313" key="5">
    <source>
        <dbReference type="Proteomes" id="UP001301728"/>
    </source>
</evidence>